<proteinExistence type="predicted"/>
<dbReference type="Proteomes" id="UP001381693">
    <property type="component" value="Unassembled WGS sequence"/>
</dbReference>
<comment type="caution">
    <text evidence="2">The sequence shown here is derived from an EMBL/GenBank/DDBJ whole genome shotgun (WGS) entry which is preliminary data.</text>
</comment>
<feature type="signal peptide" evidence="1">
    <location>
        <begin position="1"/>
        <end position="20"/>
    </location>
</feature>
<keyword evidence="3" id="KW-1185">Reference proteome</keyword>
<evidence type="ECO:0000313" key="2">
    <source>
        <dbReference type="EMBL" id="KAK7079857.1"/>
    </source>
</evidence>
<dbReference type="EMBL" id="JAXCGZ010006321">
    <property type="protein sequence ID" value="KAK7079857.1"/>
    <property type="molecule type" value="Genomic_DNA"/>
</dbReference>
<sequence>MKTCLTAVLLLLTLTHFSEGFLCYEQNPGESWTITVCTNSCYSTGVKLLGIEGKKTGCADQKYPEICQAASFIGIGEHACFCNGILCNASSFPTVYMPLLLIPLLQKLLA</sequence>
<evidence type="ECO:0000256" key="1">
    <source>
        <dbReference type="SAM" id="SignalP"/>
    </source>
</evidence>
<feature type="chain" id="PRO_5042908716" evidence="1">
    <location>
        <begin position="21"/>
        <end position="110"/>
    </location>
</feature>
<evidence type="ECO:0000313" key="3">
    <source>
        <dbReference type="Proteomes" id="UP001381693"/>
    </source>
</evidence>
<accession>A0AAN8X8U6</accession>
<gene>
    <name evidence="2" type="ORF">SK128_028484</name>
</gene>
<keyword evidence="1" id="KW-0732">Signal</keyword>
<dbReference type="AlphaFoldDB" id="A0AAN8X8U6"/>
<organism evidence="2 3">
    <name type="scientific">Halocaridina rubra</name>
    <name type="common">Hawaiian red shrimp</name>
    <dbReference type="NCBI Taxonomy" id="373956"/>
    <lineage>
        <taxon>Eukaryota</taxon>
        <taxon>Metazoa</taxon>
        <taxon>Ecdysozoa</taxon>
        <taxon>Arthropoda</taxon>
        <taxon>Crustacea</taxon>
        <taxon>Multicrustacea</taxon>
        <taxon>Malacostraca</taxon>
        <taxon>Eumalacostraca</taxon>
        <taxon>Eucarida</taxon>
        <taxon>Decapoda</taxon>
        <taxon>Pleocyemata</taxon>
        <taxon>Caridea</taxon>
        <taxon>Atyoidea</taxon>
        <taxon>Atyidae</taxon>
        <taxon>Halocaridina</taxon>
    </lineage>
</organism>
<reference evidence="2 3" key="1">
    <citation type="submission" date="2023-11" db="EMBL/GenBank/DDBJ databases">
        <title>Halocaridina rubra genome assembly.</title>
        <authorList>
            <person name="Smith C."/>
        </authorList>
    </citation>
    <scope>NUCLEOTIDE SEQUENCE [LARGE SCALE GENOMIC DNA]</scope>
    <source>
        <strain evidence="2">EP-1</strain>
        <tissue evidence="2">Whole</tissue>
    </source>
</reference>
<name>A0AAN8X8U6_HALRR</name>
<protein>
    <submittedName>
        <fullName evidence="2">Uncharacterized protein</fullName>
    </submittedName>
</protein>